<dbReference type="InterPro" id="IPR001123">
    <property type="entry name" value="LeuE-type"/>
</dbReference>
<feature type="transmembrane region" description="Helical" evidence="6">
    <location>
        <begin position="39"/>
        <end position="58"/>
    </location>
</feature>
<feature type="transmembrane region" description="Helical" evidence="6">
    <location>
        <begin position="73"/>
        <end position="91"/>
    </location>
</feature>
<evidence type="ECO:0000256" key="2">
    <source>
        <dbReference type="ARBA" id="ARBA00022475"/>
    </source>
</evidence>
<name>A0ABV8ADG7_9FLAO</name>
<keyword evidence="2" id="KW-1003">Cell membrane</keyword>
<evidence type="ECO:0000256" key="1">
    <source>
        <dbReference type="ARBA" id="ARBA00004651"/>
    </source>
</evidence>
<proteinExistence type="predicted"/>
<protein>
    <submittedName>
        <fullName evidence="7">LysE family translocator</fullName>
    </submittedName>
</protein>
<organism evidence="7 8">
    <name type="scientific">Winogradskyella maritima</name>
    <dbReference type="NCBI Taxonomy" id="1517766"/>
    <lineage>
        <taxon>Bacteria</taxon>
        <taxon>Pseudomonadati</taxon>
        <taxon>Bacteroidota</taxon>
        <taxon>Flavobacteriia</taxon>
        <taxon>Flavobacteriales</taxon>
        <taxon>Flavobacteriaceae</taxon>
        <taxon>Winogradskyella</taxon>
    </lineage>
</organism>
<keyword evidence="3 6" id="KW-0812">Transmembrane</keyword>
<keyword evidence="4 6" id="KW-1133">Transmembrane helix</keyword>
<reference evidence="8" key="1">
    <citation type="journal article" date="2019" name="Int. J. Syst. Evol. Microbiol.">
        <title>The Global Catalogue of Microorganisms (GCM) 10K type strain sequencing project: providing services to taxonomists for standard genome sequencing and annotation.</title>
        <authorList>
            <consortium name="The Broad Institute Genomics Platform"/>
            <consortium name="The Broad Institute Genome Sequencing Center for Infectious Disease"/>
            <person name="Wu L."/>
            <person name="Ma J."/>
        </authorList>
    </citation>
    <scope>NUCLEOTIDE SEQUENCE [LARGE SCALE GENOMIC DNA]</scope>
    <source>
        <strain evidence="8">CECT 8979</strain>
    </source>
</reference>
<dbReference type="PANTHER" id="PTHR30086">
    <property type="entry name" value="ARGININE EXPORTER PROTEIN ARGO"/>
    <property type="match status" value="1"/>
</dbReference>
<dbReference type="PANTHER" id="PTHR30086:SF20">
    <property type="entry name" value="ARGININE EXPORTER PROTEIN ARGO-RELATED"/>
    <property type="match status" value="1"/>
</dbReference>
<evidence type="ECO:0000256" key="4">
    <source>
        <dbReference type="ARBA" id="ARBA00022989"/>
    </source>
</evidence>
<gene>
    <name evidence="7" type="ORF">ACFOSX_01535</name>
</gene>
<evidence type="ECO:0000256" key="5">
    <source>
        <dbReference type="ARBA" id="ARBA00023136"/>
    </source>
</evidence>
<keyword evidence="5 6" id="KW-0472">Membrane</keyword>
<feature type="transmembrane region" description="Helical" evidence="6">
    <location>
        <begin position="111"/>
        <end position="135"/>
    </location>
</feature>
<comment type="subcellular location">
    <subcellularLocation>
        <location evidence="1">Cell membrane</location>
        <topology evidence="1">Multi-pass membrane protein</topology>
    </subcellularLocation>
</comment>
<dbReference type="Proteomes" id="UP001595812">
    <property type="component" value="Unassembled WGS sequence"/>
</dbReference>
<dbReference type="Pfam" id="PF01810">
    <property type="entry name" value="LysE"/>
    <property type="match status" value="1"/>
</dbReference>
<sequence length="209" mass="23308">MIVLFLIAGFLASIIGALPLGASNIAVINTTIKHGKSNALKIIITAGVAEVILSYYALSYNMTVMDFFESNQWIQVLVALTLLLIGGMLFFKKTKTSKAKHKTQPSAKSNYIKGFFLGLLNPPVLVYWLIVFGILNTNELMLSLKSPWLEVVLFFIGVYFGKFLTLYLFSTFSLVVKRKFSNVNSVINRFTGSLLFFVGIVQVVKLYLL</sequence>
<accession>A0ABV8ADG7</accession>
<evidence type="ECO:0000256" key="3">
    <source>
        <dbReference type="ARBA" id="ARBA00022692"/>
    </source>
</evidence>
<keyword evidence="8" id="KW-1185">Reference proteome</keyword>
<evidence type="ECO:0000313" key="7">
    <source>
        <dbReference type="EMBL" id="MFC3875898.1"/>
    </source>
</evidence>
<dbReference type="EMBL" id="JBHSAT010000004">
    <property type="protein sequence ID" value="MFC3875898.1"/>
    <property type="molecule type" value="Genomic_DNA"/>
</dbReference>
<evidence type="ECO:0000313" key="8">
    <source>
        <dbReference type="Proteomes" id="UP001595812"/>
    </source>
</evidence>
<feature type="transmembrane region" description="Helical" evidence="6">
    <location>
        <begin position="190"/>
        <end position="208"/>
    </location>
</feature>
<evidence type="ECO:0000256" key="6">
    <source>
        <dbReference type="SAM" id="Phobius"/>
    </source>
</evidence>
<comment type="caution">
    <text evidence="7">The sequence shown here is derived from an EMBL/GenBank/DDBJ whole genome shotgun (WGS) entry which is preliminary data.</text>
</comment>
<feature type="transmembrane region" description="Helical" evidence="6">
    <location>
        <begin position="147"/>
        <end position="169"/>
    </location>
</feature>
<feature type="transmembrane region" description="Helical" evidence="6">
    <location>
        <begin position="6"/>
        <end position="27"/>
    </location>
</feature>
<dbReference type="RefSeq" id="WP_386096321.1">
    <property type="nucleotide sequence ID" value="NZ_JBHSAT010000004.1"/>
</dbReference>